<keyword evidence="7" id="KW-0479">Metal-binding</keyword>
<sequence>MKIFELLLLALSLYYFLIFRPKAIKEKKRRQEVEKKSNPQAQPASPVPPAAPIIEKMVACDFCRVRLPHSDAHEFDGRFYCGPAHLKLLNKEGFLGSCKQVLSNNYDQRPENTVVDTIVIHHISLPEGKFGGHAIEDFFCNRLNPKDDPYYPTIIDLQVSAHFLIKRDGEVVQFVSTLQRAWHAGASTLMGRERCNDFSIGVELEGTGEVPFEQKQYQVLQQLIQAIQVQHPISAIVGHSDISPGRKQDPGKYFDWQYFQKISQIPEQKFPFGLTAR</sequence>
<dbReference type="GO" id="GO:0046872">
    <property type="term" value="F:metal ion binding"/>
    <property type="evidence" value="ECO:0007669"/>
    <property type="project" value="UniProtKB-KW"/>
</dbReference>
<organism evidence="14 15">
    <name type="scientific">Polynucleobacter kasalickyi</name>
    <dbReference type="NCBI Taxonomy" id="1938817"/>
    <lineage>
        <taxon>Bacteria</taxon>
        <taxon>Pseudomonadati</taxon>
        <taxon>Pseudomonadota</taxon>
        <taxon>Betaproteobacteria</taxon>
        <taxon>Burkholderiales</taxon>
        <taxon>Burkholderiaceae</taxon>
        <taxon>Polynucleobacter</taxon>
    </lineage>
</organism>
<keyword evidence="6" id="KW-0963">Cytoplasm</keyword>
<dbReference type="PANTHER" id="PTHR30417">
    <property type="entry name" value="N-ACETYLMURAMOYL-L-ALANINE AMIDASE AMID"/>
    <property type="match status" value="1"/>
</dbReference>
<evidence type="ECO:0000256" key="3">
    <source>
        <dbReference type="ARBA" id="ARBA00004496"/>
    </source>
</evidence>
<keyword evidence="8" id="KW-0378">Hydrolase</keyword>
<dbReference type="EMBL" id="FWXJ01000008">
    <property type="protein sequence ID" value="SMC57401.1"/>
    <property type="molecule type" value="Genomic_DNA"/>
</dbReference>
<keyword evidence="10" id="KW-0961">Cell wall biogenesis/degradation</keyword>
<evidence type="ECO:0000256" key="8">
    <source>
        <dbReference type="ARBA" id="ARBA00022801"/>
    </source>
</evidence>
<dbReference type="NCBIfam" id="NF008758">
    <property type="entry name" value="PRK11789.1"/>
    <property type="match status" value="1"/>
</dbReference>
<proteinExistence type="inferred from homology"/>
<evidence type="ECO:0000259" key="13">
    <source>
        <dbReference type="SMART" id="SM00644"/>
    </source>
</evidence>
<dbReference type="CDD" id="cd06583">
    <property type="entry name" value="PGRP"/>
    <property type="match status" value="1"/>
</dbReference>
<evidence type="ECO:0000256" key="1">
    <source>
        <dbReference type="ARBA" id="ARBA00001561"/>
    </source>
</evidence>
<dbReference type="Gene3D" id="3.40.80.10">
    <property type="entry name" value="Peptidoglycan recognition protein-like"/>
    <property type="match status" value="1"/>
</dbReference>
<dbReference type="STRING" id="1938817.SAMN06296008_10852"/>
<dbReference type="SMART" id="SM00644">
    <property type="entry name" value="Ami_2"/>
    <property type="match status" value="1"/>
</dbReference>
<feature type="domain" description="N-acetylmuramoyl-L-alanine amidase" evidence="13">
    <location>
        <begin position="103"/>
        <end position="251"/>
    </location>
</feature>
<dbReference type="RefSeq" id="WP_255372802.1">
    <property type="nucleotide sequence ID" value="NZ_FWXJ01000008.1"/>
</dbReference>
<reference evidence="14 15" key="1">
    <citation type="submission" date="2017-04" db="EMBL/GenBank/DDBJ databases">
        <authorList>
            <person name="Afonso C.L."/>
            <person name="Miller P.J."/>
            <person name="Scott M.A."/>
            <person name="Spackman E."/>
            <person name="Goraichik I."/>
            <person name="Dimitrov K.M."/>
            <person name="Suarez D.L."/>
            <person name="Swayne D.E."/>
        </authorList>
    </citation>
    <scope>NUCLEOTIDE SEQUENCE [LARGE SCALE GENOMIC DNA]</scope>
    <source>
        <strain evidence="14 15">VK13</strain>
    </source>
</reference>
<evidence type="ECO:0000256" key="4">
    <source>
        <dbReference type="ARBA" id="ARBA00007553"/>
    </source>
</evidence>
<keyword evidence="9" id="KW-0862">Zinc</keyword>
<evidence type="ECO:0000256" key="11">
    <source>
        <dbReference type="ARBA" id="ARBA00039257"/>
    </source>
</evidence>
<dbReference type="InterPro" id="IPR049708">
    <property type="entry name" value="PP0621-like"/>
</dbReference>
<evidence type="ECO:0000256" key="12">
    <source>
        <dbReference type="ARBA" id="ARBA00042615"/>
    </source>
</evidence>
<evidence type="ECO:0000313" key="14">
    <source>
        <dbReference type="EMBL" id="SMC57401.1"/>
    </source>
</evidence>
<dbReference type="Proteomes" id="UP000192708">
    <property type="component" value="Unassembled WGS sequence"/>
</dbReference>
<dbReference type="InterPro" id="IPR051206">
    <property type="entry name" value="NAMLAA_amidase_2"/>
</dbReference>
<evidence type="ECO:0000256" key="7">
    <source>
        <dbReference type="ARBA" id="ARBA00022723"/>
    </source>
</evidence>
<comment type="subcellular location">
    <subcellularLocation>
        <location evidence="3">Cytoplasm</location>
    </subcellularLocation>
</comment>
<dbReference type="GO" id="GO:0071555">
    <property type="term" value="P:cell wall organization"/>
    <property type="evidence" value="ECO:0007669"/>
    <property type="project" value="UniProtKB-KW"/>
</dbReference>
<dbReference type="GO" id="GO:0008745">
    <property type="term" value="F:N-acetylmuramoyl-L-alanine amidase activity"/>
    <property type="evidence" value="ECO:0007669"/>
    <property type="project" value="UniProtKB-EC"/>
</dbReference>
<keyword evidence="15" id="KW-1185">Reference proteome</keyword>
<evidence type="ECO:0000256" key="5">
    <source>
        <dbReference type="ARBA" id="ARBA00011901"/>
    </source>
</evidence>
<dbReference type="GO" id="GO:0009254">
    <property type="term" value="P:peptidoglycan turnover"/>
    <property type="evidence" value="ECO:0007669"/>
    <property type="project" value="TreeGrafter"/>
</dbReference>
<dbReference type="EC" id="3.5.1.28" evidence="5"/>
<dbReference type="SUPFAM" id="SSF55846">
    <property type="entry name" value="N-acetylmuramoyl-L-alanine amidase-like"/>
    <property type="match status" value="1"/>
</dbReference>
<dbReference type="Pfam" id="PF01510">
    <property type="entry name" value="Amidase_2"/>
    <property type="match status" value="1"/>
</dbReference>
<comment type="cofactor">
    <cofactor evidence="2">
        <name>Zn(2+)</name>
        <dbReference type="ChEBI" id="CHEBI:29105"/>
    </cofactor>
</comment>
<evidence type="ECO:0000256" key="10">
    <source>
        <dbReference type="ARBA" id="ARBA00023316"/>
    </source>
</evidence>
<dbReference type="InterPro" id="IPR036505">
    <property type="entry name" value="Amidase/PGRP_sf"/>
</dbReference>
<comment type="similarity">
    <text evidence="4">Belongs to the N-acetylmuramoyl-L-alanine amidase 2 family.</text>
</comment>
<comment type="catalytic activity">
    <reaction evidence="1">
        <text>Hydrolyzes the link between N-acetylmuramoyl residues and L-amino acid residues in certain cell-wall glycopeptides.</text>
        <dbReference type="EC" id="3.5.1.28"/>
    </reaction>
</comment>
<protein>
    <recommendedName>
        <fullName evidence="11">1,6-anhydro-N-acetylmuramyl-L-alanine amidase AmpD</fullName>
        <ecNumber evidence="5">3.5.1.28</ecNumber>
    </recommendedName>
    <alternativeName>
        <fullName evidence="12">N-acetylmuramoyl-L-alanine amidase</fullName>
    </alternativeName>
</protein>
<accession>A0A1W2AAF1</accession>
<dbReference type="NCBIfam" id="NF041023">
    <property type="entry name" value="PP0621_fam"/>
    <property type="match status" value="1"/>
</dbReference>
<evidence type="ECO:0000256" key="2">
    <source>
        <dbReference type="ARBA" id="ARBA00001947"/>
    </source>
</evidence>
<evidence type="ECO:0000313" key="15">
    <source>
        <dbReference type="Proteomes" id="UP000192708"/>
    </source>
</evidence>
<dbReference type="GO" id="GO:0009253">
    <property type="term" value="P:peptidoglycan catabolic process"/>
    <property type="evidence" value="ECO:0007669"/>
    <property type="project" value="InterPro"/>
</dbReference>
<evidence type="ECO:0000256" key="6">
    <source>
        <dbReference type="ARBA" id="ARBA00022490"/>
    </source>
</evidence>
<dbReference type="InterPro" id="IPR002502">
    <property type="entry name" value="Amidase_domain"/>
</dbReference>
<dbReference type="AlphaFoldDB" id="A0A1W2AAF1"/>
<name>A0A1W2AAF1_9BURK</name>
<gene>
    <name evidence="14" type="ORF">SAMN06296008_10852</name>
</gene>
<evidence type="ECO:0000256" key="9">
    <source>
        <dbReference type="ARBA" id="ARBA00022833"/>
    </source>
</evidence>
<dbReference type="PANTHER" id="PTHR30417:SF4">
    <property type="entry name" value="1,6-ANHYDRO-N-ACETYLMURAMYL-L-ALANINE AMIDASE AMPD"/>
    <property type="match status" value="1"/>
</dbReference>
<dbReference type="GO" id="GO:0005737">
    <property type="term" value="C:cytoplasm"/>
    <property type="evidence" value="ECO:0007669"/>
    <property type="project" value="UniProtKB-SubCell"/>
</dbReference>